<reference evidence="2" key="1">
    <citation type="submission" date="2018-01" db="EMBL/GenBank/DDBJ databases">
        <authorList>
            <person name="Peeters C."/>
        </authorList>
    </citation>
    <scope>NUCLEOTIDE SEQUENCE [LARGE SCALE GENOMIC DNA]</scope>
</reference>
<sequence>MLRHVMRESVRIESLVGRNQMQRARRTQRAEERGVAEIGCGRRDHCEGSTIADVDRLQHCAHIAGERRMAHRHALGFACRTGGVDQIRALCAMRPARQRGIGGDVERKRQYRCNGRRDVRRIRARVQQRDRAAVGHLRGVARGGQLRVERHPRRARLEAGEHAEHHLDAARRMNHDARFRPATRRHETRCERVRGGIEFGVGDRTRVVTHGDAIGISRDVALP</sequence>
<protein>
    <submittedName>
        <fullName evidence="1">Uncharacterized protein</fullName>
    </submittedName>
</protein>
<keyword evidence="2" id="KW-1185">Reference proteome</keyword>
<evidence type="ECO:0000313" key="1">
    <source>
        <dbReference type="EMBL" id="SPB17995.1"/>
    </source>
</evidence>
<dbReference type="Proteomes" id="UP000238169">
    <property type="component" value="Unassembled WGS sequence"/>
</dbReference>
<evidence type="ECO:0000313" key="2">
    <source>
        <dbReference type="Proteomes" id="UP000238169"/>
    </source>
</evidence>
<gene>
    <name evidence="1" type="ORF">NOV72_05194</name>
</gene>
<proteinExistence type="predicted"/>
<dbReference type="AlphaFoldDB" id="A0A2U3ICQ1"/>
<name>A0A2U3ICQ1_9BURK</name>
<organism evidence="1 2">
    <name type="scientific">Caballeronia novacaledonica</name>
    <dbReference type="NCBI Taxonomy" id="1544861"/>
    <lineage>
        <taxon>Bacteria</taxon>
        <taxon>Pseudomonadati</taxon>
        <taxon>Pseudomonadota</taxon>
        <taxon>Betaproteobacteria</taxon>
        <taxon>Burkholderiales</taxon>
        <taxon>Burkholderiaceae</taxon>
        <taxon>Caballeronia</taxon>
    </lineage>
</organism>
<dbReference type="EMBL" id="OGTP01000025">
    <property type="protein sequence ID" value="SPB17995.1"/>
    <property type="molecule type" value="Genomic_DNA"/>
</dbReference>
<accession>A0A2U3ICQ1</accession>
<dbReference type="AntiFam" id="ANF00178">
    <property type="entry name" value="Shadow ORF (opposite dhbF)"/>
</dbReference>